<keyword evidence="2" id="KW-1185">Reference proteome</keyword>
<dbReference type="Proteomes" id="UP000834106">
    <property type="component" value="Chromosome 7"/>
</dbReference>
<organism evidence="1 2">
    <name type="scientific">Fraxinus pennsylvanica</name>
    <dbReference type="NCBI Taxonomy" id="56036"/>
    <lineage>
        <taxon>Eukaryota</taxon>
        <taxon>Viridiplantae</taxon>
        <taxon>Streptophyta</taxon>
        <taxon>Embryophyta</taxon>
        <taxon>Tracheophyta</taxon>
        <taxon>Spermatophyta</taxon>
        <taxon>Magnoliopsida</taxon>
        <taxon>eudicotyledons</taxon>
        <taxon>Gunneridae</taxon>
        <taxon>Pentapetalae</taxon>
        <taxon>asterids</taxon>
        <taxon>lamiids</taxon>
        <taxon>Lamiales</taxon>
        <taxon>Oleaceae</taxon>
        <taxon>Oleeae</taxon>
        <taxon>Fraxinus</taxon>
    </lineage>
</organism>
<protein>
    <submittedName>
        <fullName evidence="1">Uncharacterized protein</fullName>
    </submittedName>
</protein>
<evidence type="ECO:0000313" key="2">
    <source>
        <dbReference type="Proteomes" id="UP000834106"/>
    </source>
</evidence>
<sequence length="103" mass="11756">MCLKKYSYGHAKVGCSDGCRFLECKNVHGQKEGMICIKGKGILKAWFPYGKYFQSPESGPTFEAPCIRFPRSPRNLDNPDMISETSKEMDLVSFDHELEYHKA</sequence>
<accession>A0AAD1Z889</accession>
<dbReference type="EMBL" id="OU503042">
    <property type="protein sequence ID" value="CAI9764684.1"/>
    <property type="molecule type" value="Genomic_DNA"/>
</dbReference>
<dbReference type="AlphaFoldDB" id="A0AAD1Z889"/>
<evidence type="ECO:0000313" key="1">
    <source>
        <dbReference type="EMBL" id="CAI9764684.1"/>
    </source>
</evidence>
<proteinExistence type="predicted"/>
<gene>
    <name evidence="1" type="ORF">FPE_LOCUS12114</name>
</gene>
<name>A0AAD1Z889_9LAMI</name>
<reference evidence="1" key="1">
    <citation type="submission" date="2023-05" db="EMBL/GenBank/DDBJ databases">
        <authorList>
            <person name="Huff M."/>
        </authorList>
    </citation>
    <scope>NUCLEOTIDE SEQUENCE</scope>
</reference>